<keyword evidence="3 6" id="KW-0805">Transcription regulation</keyword>
<dbReference type="NCBIfam" id="TIGR02937">
    <property type="entry name" value="sigma70-ECF"/>
    <property type="match status" value="1"/>
</dbReference>
<dbReference type="EMBL" id="RSEB01000001">
    <property type="protein sequence ID" value="RRS01262.1"/>
    <property type="molecule type" value="Genomic_DNA"/>
</dbReference>
<feature type="domain" description="RNA polymerase sigma-70 region 2" evidence="7">
    <location>
        <begin position="17"/>
        <end position="80"/>
    </location>
</feature>
<evidence type="ECO:0000256" key="4">
    <source>
        <dbReference type="ARBA" id="ARBA00023082"/>
    </source>
</evidence>
<sequence length="323" mass="35371">MTVPVADEFSDRAEPFRAELLAHCYRMTGSVQDAEDLVQETYLRAWRAYGRFEHRSSVRTWLYRIATNACLTALEHRRRRVLPSGFGPSSADPLGAFATADPGGRWVEPLPEAVLGEAGDPAAIMVERESVRLALVASLQLLSPRQRAVLILRDVLAWPAAQVAEALEMNVGAVKSLLQRARRRLEEAGPEPGDVLEPSHPQARRLVREYMDAFERADPAAFERLLREDAVLETTGPARWFEGRRACVPYLGRVAAGPGEWRILATAANGQPALASYRRDGDRGYRGLGIGVLTVTATGISRVSVFADPALLARCGLPLALPA</sequence>
<keyword evidence="6" id="KW-0238">DNA-binding</keyword>
<evidence type="ECO:0000313" key="11">
    <source>
        <dbReference type="Proteomes" id="UP000277256"/>
    </source>
</evidence>
<dbReference type="Pfam" id="PF04542">
    <property type="entry name" value="Sigma70_r2"/>
    <property type="match status" value="1"/>
</dbReference>
<dbReference type="CDD" id="cd06171">
    <property type="entry name" value="Sigma70_r4"/>
    <property type="match status" value="1"/>
</dbReference>
<dbReference type="SUPFAM" id="SSF88659">
    <property type="entry name" value="Sigma3 and sigma4 domains of RNA polymerase sigma factors"/>
    <property type="match status" value="1"/>
</dbReference>
<evidence type="ECO:0000256" key="1">
    <source>
        <dbReference type="ARBA" id="ARBA00010641"/>
    </source>
</evidence>
<comment type="similarity">
    <text evidence="1 6">Belongs to the sigma-70 factor family. ECF subfamily.</text>
</comment>
<dbReference type="AlphaFoldDB" id="A0A426V319"/>
<dbReference type="NCBIfam" id="TIGR02960">
    <property type="entry name" value="SigX5"/>
    <property type="match status" value="1"/>
</dbReference>
<dbReference type="OrthoDB" id="3806887at2"/>
<evidence type="ECO:0000313" key="10">
    <source>
        <dbReference type="EMBL" id="RRS01262.1"/>
    </source>
</evidence>
<feature type="domain" description="RNA polymerase sigma factor 70 region 4 type 2" evidence="8">
    <location>
        <begin position="133"/>
        <end position="185"/>
    </location>
</feature>
<dbReference type="SUPFAM" id="SSF88946">
    <property type="entry name" value="Sigma2 domain of RNA polymerase sigma factors"/>
    <property type="match status" value="1"/>
</dbReference>
<reference evidence="10 11" key="1">
    <citation type="submission" date="2018-12" db="EMBL/GenBank/DDBJ databases">
        <title>Glycomyces sp. YIM 121974 draft genome.</title>
        <authorList>
            <person name="Li Q."/>
        </authorList>
    </citation>
    <scope>NUCLEOTIDE SEQUENCE [LARGE SCALE GENOMIC DNA]</scope>
    <source>
        <strain evidence="10 11">YIM 121974</strain>
    </source>
</reference>
<keyword evidence="11" id="KW-1185">Reference proteome</keyword>
<dbReference type="InterPro" id="IPR007627">
    <property type="entry name" value="RNA_pol_sigma70_r2"/>
</dbReference>
<comment type="caution">
    <text evidence="10">The sequence shown here is derived from an EMBL/GenBank/DDBJ whole genome shotgun (WGS) entry which is preliminary data.</text>
</comment>
<keyword evidence="4 6" id="KW-0731">Sigma factor</keyword>
<dbReference type="GO" id="GO:0003677">
    <property type="term" value="F:DNA binding"/>
    <property type="evidence" value="ECO:0007669"/>
    <property type="project" value="UniProtKB-KW"/>
</dbReference>
<dbReference type="InterPro" id="IPR013325">
    <property type="entry name" value="RNA_pol_sigma_r2"/>
</dbReference>
<keyword evidence="5 6" id="KW-0804">Transcription</keyword>
<evidence type="ECO:0000259" key="7">
    <source>
        <dbReference type="Pfam" id="PF04542"/>
    </source>
</evidence>
<dbReference type="InterPro" id="IPR036388">
    <property type="entry name" value="WH-like_DNA-bd_sf"/>
</dbReference>
<dbReference type="InterPro" id="IPR000838">
    <property type="entry name" value="RNA_pol_sigma70_ECF_CS"/>
</dbReference>
<protein>
    <recommendedName>
        <fullName evidence="6">RNA polymerase sigma factor</fullName>
    </recommendedName>
</protein>
<dbReference type="GO" id="GO:0006352">
    <property type="term" value="P:DNA-templated transcription initiation"/>
    <property type="evidence" value="ECO:0007669"/>
    <property type="project" value="InterPro"/>
</dbReference>
<dbReference type="InterPro" id="IPR052704">
    <property type="entry name" value="ECF_Sigma-70_Domain"/>
</dbReference>
<dbReference type="InterPro" id="IPR032710">
    <property type="entry name" value="NTF2-like_dom_sf"/>
</dbReference>
<dbReference type="InterPro" id="IPR037401">
    <property type="entry name" value="SnoaL-like"/>
</dbReference>
<dbReference type="InterPro" id="IPR014284">
    <property type="entry name" value="RNA_pol_sigma-70_dom"/>
</dbReference>
<dbReference type="InterPro" id="IPR013249">
    <property type="entry name" value="RNA_pol_sigma70_r4_t2"/>
</dbReference>
<evidence type="ECO:0000256" key="3">
    <source>
        <dbReference type="ARBA" id="ARBA00023015"/>
    </source>
</evidence>
<name>A0A426V319_9ACTN</name>
<proteinExistence type="inferred from homology"/>
<dbReference type="InterPro" id="IPR014305">
    <property type="entry name" value="RNA_pol_sigma-G_actinobac"/>
</dbReference>
<evidence type="ECO:0000256" key="6">
    <source>
        <dbReference type="RuleBase" id="RU000716"/>
    </source>
</evidence>
<gene>
    <name evidence="10" type="ORF">EIW28_00300</name>
</gene>
<evidence type="ECO:0000256" key="2">
    <source>
        <dbReference type="ARBA" id="ARBA00011344"/>
    </source>
</evidence>
<evidence type="ECO:0000259" key="8">
    <source>
        <dbReference type="Pfam" id="PF08281"/>
    </source>
</evidence>
<dbReference type="GO" id="GO:0006950">
    <property type="term" value="P:response to stress"/>
    <property type="evidence" value="ECO:0007669"/>
    <property type="project" value="UniProtKB-ARBA"/>
</dbReference>
<dbReference type="Pfam" id="PF08281">
    <property type="entry name" value="Sigma70_r4_2"/>
    <property type="match status" value="1"/>
</dbReference>
<dbReference type="GO" id="GO:0016987">
    <property type="term" value="F:sigma factor activity"/>
    <property type="evidence" value="ECO:0007669"/>
    <property type="project" value="UniProtKB-KW"/>
</dbReference>
<dbReference type="Gene3D" id="1.10.10.10">
    <property type="entry name" value="Winged helix-like DNA-binding domain superfamily/Winged helix DNA-binding domain"/>
    <property type="match status" value="1"/>
</dbReference>
<dbReference type="RefSeq" id="WP_125245740.1">
    <property type="nucleotide sequence ID" value="NZ_RSEB01000001.1"/>
</dbReference>
<dbReference type="SUPFAM" id="SSF54427">
    <property type="entry name" value="NTF2-like"/>
    <property type="match status" value="1"/>
</dbReference>
<dbReference type="Gene3D" id="3.10.450.50">
    <property type="match status" value="1"/>
</dbReference>
<dbReference type="InterPro" id="IPR013324">
    <property type="entry name" value="RNA_pol_sigma_r3/r4-like"/>
</dbReference>
<dbReference type="PANTHER" id="PTHR30173:SF36">
    <property type="entry name" value="ECF RNA POLYMERASE SIGMA FACTOR SIGJ"/>
    <property type="match status" value="1"/>
</dbReference>
<evidence type="ECO:0000259" key="9">
    <source>
        <dbReference type="Pfam" id="PF12680"/>
    </source>
</evidence>
<feature type="domain" description="SnoaL-like" evidence="9">
    <location>
        <begin position="207"/>
        <end position="295"/>
    </location>
</feature>
<dbReference type="PROSITE" id="PS01063">
    <property type="entry name" value="SIGMA70_ECF"/>
    <property type="match status" value="1"/>
</dbReference>
<comment type="subunit">
    <text evidence="2">Interacts transiently with the RNA polymerase catalytic core formed by RpoA, RpoB, RpoC and RpoZ (2 alpha, 1 beta, 1 beta' and 1 omega subunit) to form the RNA polymerase holoenzyme that can initiate transcription.</text>
</comment>
<dbReference type="Proteomes" id="UP000277256">
    <property type="component" value="Unassembled WGS sequence"/>
</dbReference>
<evidence type="ECO:0000256" key="5">
    <source>
        <dbReference type="ARBA" id="ARBA00023163"/>
    </source>
</evidence>
<dbReference type="NCBIfam" id="NF006089">
    <property type="entry name" value="PRK08241.1"/>
    <property type="match status" value="1"/>
</dbReference>
<organism evidence="10 11">
    <name type="scientific">Glycomyces terrestris</name>
    <dbReference type="NCBI Taxonomy" id="2493553"/>
    <lineage>
        <taxon>Bacteria</taxon>
        <taxon>Bacillati</taxon>
        <taxon>Actinomycetota</taxon>
        <taxon>Actinomycetes</taxon>
        <taxon>Glycomycetales</taxon>
        <taxon>Glycomycetaceae</taxon>
        <taxon>Glycomyces</taxon>
    </lineage>
</organism>
<dbReference type="Pfam" id="PF12680">
    <property type="entry name" value="SnoaL_2"/>
    <property type="match status" value="1"/>
</dbReference>
<accession>A0A426V319</accession>
<dbReference type="PANTHER" id="PTHR30173">
    <property type="entry name" value="SIGMA 19 FACTOR"/>
    <property type="match status" value="1"/>
</dbReference>
<dbReference type="Gene3D" id="1.10.1740.10">
    <property type="match status" value="1"/>
</dbReference>